<reference evidence="1" key="1">
    <citation type="submission" date="2021-06" db="EMBL/GenBank/DDBJ databases">
        <authorList>
            <person name="Kallberg Y."/>
            <person name="Tangrot J."/>
            <person name="Rosling A."/>
        </authorList>
    </citation>
    <scope>NUCLEOTIDE SEQUENCE</scope>
    <source>
        <strain evidence="1">MA461A</strain>
    </source>
</reference>
<accession>A0ACA9SLU5</accession>
<sequence length="39" mass="4737">GLKKALIKRELIYKIFEDCVLEEKEDQPQTAQFLRSYRH</sequence>
<dbReference type="EMBL" id="CAJVQC010126926">
    <property type="protein sequence ID" value="CAG8840490.1"/>
    <property type="molecule type" value="Genomic_DNA"/>
</dbReference>
<comment type="caution">
    <text evidence="1">The sequence shown here is derived from an EMBL/GenBank/DDBJ whole genome shotgun (WGS) entry which is preliminary data.</text>
</comment>
<proteinExistence type="predicted"/>
<feature type="non-terminal residue" evidence="1">
    <location>
        <position position="1"/>
    </location>
</feature>
<protein>
    <submittedName>
        <fullName evidence="1">31687_t:CDS:1</fullName>
    </submittedName>
</protein>
<evidence type="ECO:0000313" key="1">
    <source>
        <dbReference type="EMBL" id="CAG8840490.1"/>
    </source>
</evidence>
<evidence type="ECO:0000313" key="2">
    <source>
        <dbReference type="Proteomes" id="UP000789920"/>
    </source>
</evidence>
<keyword evidence="2" id="KW-1185">Reference proteome</keyword>
<dbReference type="Proteomes" id="UP000789920">
    <property type="component" value="Unassembled WGS sequence"/>
</dbReference>
<name>A0ACA9SLU5_9GLOM</name>
<organism evidence="1 2">
    <name type="scientific">Racocetra persica</name>
    <dbReference type="NCBI Taxonomy" id="160502"/>
    <lineage>
        <taxon>Eukaryota</taxon>
        <taxon>Fungi</taxon>
        <taxon>Fungi incertae sedis</taxon>
        <taxon>Mucoromycota</taxon>
        <taxon>Glomeromycotina</taxon>
        <taxon>Glomeromycetes</taxon>
        <taxon>Diversisporales</taxon>
        <taxon>Gigasporaceae</taxon>
        <taxon>Racocetra</taxon>
    </lineage>
</organism>
<gene>
    <name evidence="1" type="ORF">RPERSI_LOCUS31451</name>
</gene>